<dbReference type="PANTHER" id="PTHR33361:SF2">
    <property type="entry name" value="DUF885 DOMAIN-CONTAINING PROTEIN"/>
    <property type="match status" value="1"/>
</dbReference>
<sequence length="615" mass="70332">MGKLESAAITTAAGVLLLSVWKRIHNHPEAHGRHTSDAQSSASIQLQKLYERLWDLQMSDDPIVATMLGDYRFDSCLADLSQKGRKHLVSGLRSLLRDLKSVDYSQLNSPNDQQNHTFLFQLLNMEITAKTTFDIYEFPTNHVYGPHLLFSQVPALHPWRSVHDTETYVARLKCFKKQVEDMIECCQSGIRTKVTLPIESVDAIVAQCRSQVDLGANDVSKSPFYSSVALKFQELGGDLEGLRNAIKEIVIQGYSELGNFFEREYRKHARRSPGLCSINGGEKMYRGALKYFTSMDYSPEELYQLGLREVKRIKEEIRKVRKELLMLDPASTQISNDLSLPEFLEVLERNPKLFPDSRGSIISRYESILKRAHDRIPQYFHIIPAAELSVKPVEPFREESAPSAHYFPSPADRSRPATFYANTWKASTRPFYMMEAIALHEGVPGHHLQISIAQELEGMPRIRRQIQGFCISYTEGWALYSEYLGEVMDFYTQPIHMLGRLLVEIWRAARLVIDTGIHAFGWSREQAVRYLSQSAGIPEADVQAEVDRYMVLPGQACAYKVGELKILELKDLAMDKLGTRFSWKEFHDVVLRNGAVPLPMLDENVNHWIRECREK</sequence>
<reference evidence="1" key="1">
    <citation type="submission" date="2021-01" db="EMBL/GenBank/DDBJ databases">
        <authorList>
            <person name="Corre E."/>
            <person name="Pelletier E."/>
            <person name="Niang G."/>
            <person name="Scheremetjew M."/>
            <person name="Finn R."/>
            <person name="Kale V."/>
            <person name="Holt S."/>
            <person name="Cochrane G."/>
            <person name="Meng A."/>
            <person name="Brown T."/>
            <person name="Cohen L."/>
        </authorList>
    </citation>
    <scope>NUCLEOTIDE SEQUENCE</scope>
    <source>
        <strain evidence="1">CCMP3278</strain>
    </source>
</reference>
<accession>A0A7S0ZF37</accession>
<organism evidence="1">
    <name type="scientific">Timspurckia oligopyrenoides</name>
    <dbReference type="NCBI Taxonomy" id="708627"/>
    <lineage>
        <taxon>Eukaryota</taxon>
        <taxon>Rhodophyta</taxon>
        <taxon>Bangiophyceae</taxon>
        <taxon>Porphyridiales</taxon>
        <taxon>Porphyridiaceae</taxon>
        <taxon>Timspurckia</taxon>
    </lineage>
</organism>
<dbReference type="Pfam" id="PF05960">
    <property type="entry name" value="DUF885"/>
    <property type="match status" value="1"/>
</dbReference>
<proteinExistence type="predicted"/>
<evidence type="ECO:0000313" key="1">
    <source>
        <dbReference type="EMBL" id="CAD8819734.1"/>
    </source>
</evidence>
<evidence type="ECO:0008006" key="2">
    <source>
        <dbReference type="Google" id="ProtNLM"/>
    </source>
</evidence>
<protein>
    <recommendedName>
        <fullName evidence="2">DUF885 domain-containing protein</fullName>
    </recommendedName>
</protein>
<dbReference type="InterPro" id="IPR010281">
    <property type="entry name" value="DUF885"/>
</dbReference>
<dbReference type="PANTHER" id="PTHR33361">
    <property type="entry name" value="GLR0591 PROTEIN"/>
    <property type="match status" value="1"/>
</dbReference>
<name>A0A7S0ZF37_9RHOD</name>
<dbReference type="AlphaFoldDB" id="A0A7S0ZF37"/>
<dbReference type="EMBL" id="HBFP01005810">
    <property type="protein sequence ID" value="CAD8819734.1"/>
    <property type="molecule type" value="Transcribed_RNA"/>
</dbReference>
<gene>
    <name evidence="1" type="ORF">TOLI1172_LOCUS4123</name>
</gene>